<dbReference type="InterPro" id="IPR000160">
    <property type="entry name" value="GGDEF_dom"/>
</dbReference>
<dbReference type="InterPro" id="IPR052155">
    <property type="entry name" value="Biofilm_reg_signaling"/>
</dbReference>
<dbReference type="RefSeq" id="WP_379750550.1">
    <property type="nucleotide sequence ID" value="NZ_JBHTCP010000049.1"/>
</dbReference>
<gene>
    <name evidence="4" type="ORF">ACFQPF_15195</name>
</gene>
<comment type="caution">
    <text evidence="4">The sequence shown here is derived from an EMBL/GenBank/DDBJ whole genome shotgun (WGS) entry which is preliminary data.</text>
</comment>
<dbReference type="SMART" id="SM00086">
    <property type="entry name" value="PAC"/>
    <property type="match status" value="2"/>
</dbReference>
<dbReference type="Pfam" id="PF13426">
    <property type="entry name" value="PAS_9"/>
    <property type="match status" value="1"/>
</dbReference>
<accession>A0ABW2NYA1</accession>
<dbReference type="PROSITE" id="PS50112">
    <property type="entry name" value="PAS"/>
    <property type="match status" value="1"/>
</dbReference>
<organism evidence="4 5">
    <name type="scientific">Fictibacillus iocasae</name>
    <dbReference type="NCBI Taxonomy" id="2715437"/>
    <lineage>
        <taxon>Bacteria</taxon>
        <taxon>Bacillati</taxon>
        <taxon>Bacillota</taxon>
        <taxon>Bacilli</taxon>
        <taxon>Bacillales</taxon>
        <taxon>Fictibacillaceae</taxon>
        <taxon>Fictibacillus</taxon>
    </lineage>
</organism>
<dbReference type="SMART" id="SM00267">
    <property type="entry name" value="GGDEF"/>
    <property type="match status" value="1"/>
</dbReference>
<evidence type="ECO:0000259" key="3">
    <source>
        <dbReference type="PROSITE" id="PS50887"/>
    </source>
</evidence>
<dbReference type="InterPro" id="IPR029787">
    <property type="entry name" value="Nucleotide_cyclase"/>
</dbReference>
<sequence length="554" mass="63093">MQKTKPEYVEIHEGLLPVFQLLTDIVVILEKTDQTFFYYFVNEAAEKIGIVKERVGTCHALYHEGDVFEHFQQTLNQVIQENCPIRQKVAHVTGDKEYVLDMTMTPYVNQSSGRQFVMILARDMTDQVQTQRLLKESEERLQKVLHYSPMGMVIFSLDGMISYANKSTYEALKATSSSQVIGRSIFEFIPRDEVVLAKERLAEVIAGKDVDAYVLQLNDCLNGGMYAEIKGILVSLGNKDEVIVMLRDVTERVNTLSALQESEEKYRLIAENTKDMIAITDAETYGRILYASPSHQRLSGCDSEDFIGMHASMLVHPEDRERTQTEFDLKSLLGEPFMLQYRYNTVSDSAEVFVESSFSPIFDEYGKIEKYLMISRDVTERRNYERNLLKLAYYDSLTGLPNRLRYREDLLLEIKRASKEGLSFGLIYLDIDSFKVINDTYGHDAGDQVLQAFSKRVRSALGSKGTLYRLAGDEFVIITQPGSVKEELGEIAESIMRSLSEAISYKNEAFTVSSSIGIALYPDDGLTRHELLKKADKAMYDAKQKGKNTYCFHS</sequence>
<dbReference type="InterPro" id="IPR035965">
    <property type="entry name" value="PAS-like_dom_sf"/>
</dbReference>
<name>A0ABW2NYA1_9BACL</name>
<keyword evidence="4" id="KW-0548">Nucleotidyltransferase</keyword>
<dbReference type="InterPro" id="IPR000700">
    <property type="entry name" value="PAS-assoc_C"/>
</dbReference>
<evidence type="ECO:0000259" key="1">
    <source>
        <dbReference type="PROSITE" id="PS50112"/>
    </source>
</evidence>
<keyword evidence="5" id="KW-1185">Reference proteome</keyword>
<dbReference type="CDD" id="cd01949">
    <property type="entry name" value="GGDEF"/>
    <property type="match status" value="1"/>
</dbReference>
<dbReference type="Proteomes" id="UP001596549">
    <property type="component" value="Unassembled WGS sequence"/>
</dbReference>
<dbReference type="NCBIfam" id="TIGR00254">
    <property type="entry name" value="GGDEF"/>
    <property type="match status" value="1"/>
</dbReference>
<dbReference type="PANTHER" id="PTHR44757:SF2">
    <property type="entry name" value="BIOFILM ARCHITECTURE MAINTENANCE PROTEIN MBAA"/>
    <property type="match status" value="1"/>
</dbReference>
<dbReference type="Gene3D" id="3.30.70.270">
    <property type="match status" value="1"/>
</dbReference>
<dbReference type="Pfam" id="PF00990">
    <property type="entry name" value="GGDEF"/>
    <property type="match status" value="1"/>
</dbReference>
<keyword evidence="4" id="KW-0808">Transferase</keyword>
<dbReference type="Gene3D" id="3.30.450.20">
    <property type="entry name" value="PAS domain"/>
    <property type="match status" value="3"/>
</dbReference>
<proteinExistence type="predicted"/>
<feature type="domain" description="GGDEF" evidence="3">
    <location>
        <begin position="422"/>
        <end position="554"/>
    </location>
</feature>
<dbReference type="CDD" id="cd00130">
    <property type="entry name" value="PAS"/>
    <property type="match status" value="2"/>
</dbReference>
<dbReference type="SUPFAM" id="SSF55073">
    <property type="entry name" value="Nucleotide cyclase"/>
    <property type="match status" value="1"/>
</dbReference>
<dbReference type="PROSITE" id="PS50113">
    <property type="entry name" value="PAC"/>
    <property type="match status" value="1"/>
</dbReference>
<dbReference type="EMBL" id="JBHTCP010000049">
    <property type="protein sequence ID" value="MFC7372984.1"/>
    <property type="molecule type" value="Genomic_DNA"/>
</dbReference>
<dbReference type="GO" id="GO:0052621">
    <property type="term" value="F:diguanylate cyclase activity"/>
    <property type="evidence" value="ECO:0007669"/>
    <property type="project" value="UniProtKB-EC"/>
</dbReference>
<protein>
    <submittedName>
        <fullName evidence="4">Diguanylate cyclase domain-containing protein</fullName>
        <ecNumber evidence="4">2.7.7.65</ecNumber>
    </submittedName>
</protein>
<dbReference type="InterPro" id="IPR000014">
    <property type="entry name" value="PAS"/>
</dbReference>
<dbReference type="PANTHER" id="PTHR44757">
    <property type="entry name" value="DIGUANYLATE CYCLASE DGCP"/>
    <property type="match status" value="1"/>
</dbReference>
<dbReference type="Pfam" id="PF08448">
    <property type="entry name" value="PAS_4"/>
    <property type="match status" value="2"/>
</dbReference>
<dbReference type="EC" id="2.7.7.65" evidence="4"/>
<dbReference type="InterPro" id="IPR001610">
    <property type="entry name" value="PAC"/>
</dbReference>
<evidence type="ECO:0000313" key="4">
    <source>
        <dbReference type="EMBL" id="MFC7372984.1"/>
    </source>
</evidence>
<feature type="domain" description="PAS" evidence="1">
    <location>
        <begin position="262"/>
        <end position="336"/>
    </location>
</feature>
<dbReference type="NCBIfam" id="TIGR00229">
    <property type="entry name" value="sensory_box"/>
    <property type="match status" value="2"/>
</dbReference>
<feature type="domain" description="PAC" evidence="2">
    <location>
        <begin position="337"/>
        <end position="390"/>
    </location>
</feature>
<reference evidence="5" key="1">
    <citation type="journal article" date="2019" name="Int. J. Syst. Evol. Microbiol.">
        <title>The Global Catalogue of Microorganisms (GCM) 10K type strain sequencing project: providing services to taxonomists for standard genome sequencing and annotation.</title>
        <authorList>
            <consortium name="The Broad Institute Genomics Platform"/>
            <consortium name="The Broad Institute Genome Sequencing Center for Infectious Disease"/>
            <person name="Wu L."/>
            <person name="Ma J."/>
        </authorList>
    </citation>
    <scope>NUCLEOTIDE SEQUENCE [LARGE SCALE GENOMIC DNA]</scope>
    <source>
        <strain evidence="5">NBRC 106396</strain>
    </source>
</reference>
<evidence type="ECO:0000313" key="5">
    <source>
        <dbReference type="Proteomes" id="UP001596549"/>
    </source>
</evidence>
<dbReference type="InterPro" id="IPR043128">
    <property type="entry name" value="Rev_trsase/Diguanyl_cyclase"/>
</dbReference>
<dbReference type="InterPro" id="IPR013656">
    <property type="entry name" value="PAS_4"/>
</dbReference>
<dbReference type="PROSITE" id="PS50887">
    <property type="entry name" value="GGDEF"/>
    <property type="match status" value="1"/>
</dbReference>
<evidence type="ECO:0000259" key="2">
    <source>
        <dbReference type="PROSITE" id="PS50113"/>
    </source>
</evidence>
<dbReference type="SUPFAM" id="SSF55785">
    <property type="entry name" value="PYP-like sensor domain (PAS domain)"/>
    <property type="match status" value="3"/>
</dbReference>
<dbReference type="SMART" id="SM00091">
    <property type="entry name" value="PAS"/>
    <property type="match status" value="2"/>
</dbReference>